<evidence type="ECO:0000313" key="1">
    <source>
        <dbReference type="EMBL" id="KAH1091032.1"/>
    </source>
</evidence>
<name>A0A9D3VPJ3_9ROSI</name>
<protein>
    <submittedName>
        <fullName evidence="1">Uncharacterized protein</fullName>
    </submittedName>
</protein>
<keyword evidence="2" id="KW-1185">Reference proteome</keyword>
<sequence>MDDGFRPAETLSLQDQNIHGGKEDSYNTVDKKPILATTADAFGPWMVVQRKSRFAALTSFKQAFKKFVDQNFRVEGADNFGPNLDEVQSISSVKLNLGDLENLKHTVQSSPSSDLQNKHSSLHFNPTFEGSLESVVDLNANLLDLKRYSTGTFKIAGNSRIPLPDAINIMAKLIGEQVETFSDKVTANDEGVKISTAL</sequence>
<gene>
    <name evidence="1" type="ORF">J1N35_018289</name>
</gene>
<reference evidence="1 2" key="1">
    <citation type="journal article" date="2021" name="Plant Biotechnol. J.">
        <title>Multi-omics assisted identification of the key and species-specific regulatory components of drought-tolerant mechanisms in Gossypium stocksii.</title>
        <authorList>
            <person name="Yu D."/>
            <person name="Ke L."/>
            <person name="Zhang D."/>
            <person name="Wu Y."/>
            <person name="Sun Y."/>
            <person name="Mei J."/>
            <person name="Sun J."/>
            <person name="Sun Y."/>
        </authorList>
    </citation>
    <scope>NUCLEOTIDE SEQUENCE [LARGE SCALE GENOMIC DNA]</scope>
    <source>
        <strain evidence="2">cv. E1</strain>
        <tissue evidence="1">Leaf</tissue>
    </source>
</reference>
<dbReference type="OrthoDB" id="10587157at2759"/>
<comment type="caution">
    <text evidence="1">The sequence shown here is derived from an EMBL/GenBank/DDBJ whole genome shotgun (WGS) entry which is preliminary data.</text>
</comment>
<evidence type="ECO:0000313" key="2">
    <source>
        <dbReference type="Proteomes" id="UP000828251"/>
    </source>
</evidence>
<dbReference type="Proteomes" id="UP000828251">
    <property type="component" value="Unassembled WGS sequence"/>
</dbReference>
<proteinExistence type="predicted"/>
<organism evidence="1 2">
    <name type="scientific">Gossypium stocksii</name>
    <dbReference type="NCBI Taxonomy" id="47602"/>
    <lineage>
        <taxon>Eukaryota</taxon>
        <taxon>Viridiplantae</taxon>
        <taxon>Streptophyta</taxon>
        <taxon>Embryophyta</taxon>
        <taxon>Tracheophyta</taxon>
        <taxon>Spermatophyta</taxon>
        <taxon>Magnoliopsida</taxon>
        <taxon>eudicotyledons</taxon>
        <taxon>Gunneridae</taxon>
        <taxon>Pentapetalae</taxon>
        <taxon>rosids</taxon>
        <taxon>malvids</taxon>
        <taxon>Malvales</taxon>
        <taxon>Malvaceae</taxon>
        <taxon>Malvoideae</taxon>
        <taxon>Gossypium</taxon>
    </lineage>
</organism>
<dbReference type="AlphaFoldDB" id="A0A9D3VPJ3"/>
<dbReference type="EMBL" id="JAIQCV010000006">
    <property type="protein sequence ID" value="KAH1091032.1"/>
    <property type="molecule type" value="Genomic_DNA"/>
</dbReference>
<accession>A0A9D3VPJ3</accession>